<sequence length="109" mass="12629">MYRIAVRQYPILYGTDAGNHSCLPSERKMEYPYAQYSIQTLHLVLTSKSCMDLVISAEKVFKRKMFKSLDSEIIRIPQNNYCTARSNHRIGIHAINWLQKSHCAPILLV</sequence>
<evidence type="ECO:0000313" key="2">
    <source>
        <dbReference type="Proteomes" id="UP000499080"/>
    </source>
</evidence>
<accession>A0A4Y2SEE7</accession>
<comment type="caution">
    <text evidence="1">The sequence shown here is derived from an EMBL/GenBank/DDBJ whole genome shotgun (WGS) entry which is preliminary data.</text>
</comment>
<name>A0A4Y2SEE7_ARAVE</name>
<gene>
    <name evidence="1" type="ORF">AVEN_12996_1</name>
</gene>
<dbReference type="AlphaFoldDB" id="A0A4Y2SEE7"/>
<organism evidence="1 2">
    <name type="scientific">Araneus ventricosus</name>
    <name type="common">Orbweaver spider</name>
    <name type="synonym">Epeira ventricosa</name>
    <dbReference type="NCBI Taxonomy" id="182803"/>
    <lineage>
        <taxon>Eukaryota</taxon>
        <taxon>Metazoa</taxon>
        <taxon>Ecdysozoa</taxon>
        <taxon>Arthropoda</taxon>
        <taxon>Chelicerata</taxon>
        <taxon>Arachnida</taxon>
        <taxon>Araneae</taxon>
        <taxon>Araneomorphae</taxon>
        <taxon>Entelegynae</taxon>
        <taxon>Araneoidea</taxon>
        <taxon>Araneidae</taxon>
        <taxon>Araneus</taxon>
    </lineage>
</organism>
<evidence type="ECO:0000313" key="1">
    <source>
        <dbReference type="EMBL" id="GBN86604.1"/>
    </source>
</evidence>
<dbReference type="Proteomes" id="UP000499080">
    <property type="component" value="Unassembled WGS sequence"/>
</dbReference>
<reference evidence="1 2" key="1">
    <citation type="journal article" date="2019" name="Sci. Rep.">
        <title>Orb-weaving spider Araneus ventricosus genome elucidates the spidroin gene catalogue.</title>
        <authorList>
            <person name="Kono N."/>
            <person name="Nakamura H."/>
            <person name="Ohtoshi R."/>
            <person name="Moran D.A.P."/>
            <person name="Shinohara A."/>
            <person name="Yoshida Y."/>
            <person name="Fujiwara M."/>
            <person name="Mori M."/>
            <person name="Tomita M."/>
            <person name="Arakawa K."/>
        </authorList>
    </citation>
    <scope>NUCLEOTIDE SEQUENCE [LARGE SCALE GENOMIC DNA]</scope>
</reference>
<dbReference type="EMBL" id="BGPR01021379">
    <property type="protein sequence ID" value="GBN86604.1"/>
    <property type="molecule type" value="Genomic_DNA"/>
</dbReference>
<protein>
    <submittedName>
        <fullName evidence="1">Uncharacterized protein</fullName>
    </submittedName>
</protein>
<proteinExistence type="predicted"/>
<keyword evidence="2" id="KW-1185">Reference proteome</keyword>